<accession>A0A5C3KZ66</accession>
<dbReference type="GO" id="GO:0005634">
    <property type="term" value="C:nucleus"/>
    <property type="evidence" value="ECO:0007669"/>
    <property type="project" value="UniProtKB-SubCell"/>
</dbReference>
<feature type="compositionally biased region" description="Polar residues" evidence="5">
    <location>
        <begin position="10"/>
        <end position="22"/>
    </location>
</feature>
<feature type="region of interest" description="Disordered" evidence="5">
    <location>
        <begin position="1"/>
        <end position="109"/>
    </location>
</feature>
<keyword evidence="4" id="KW-0539">Nucleus</keyword>
<evidence type="ECO:0000256" key="3">
    <source>
        <dbReference type="ARBA" id="ARBA00023163"/>
    </source>
</evidence>
<evidence type="ECO:0000256" key="2">
    <source>
        <dbReference type="ARBA" id="ARBA00023015"/>
    </source>
</evidence>
<dbReference type="Pfam" id="PF11754">
    <property type="entry name" value="Velvet"/>
    <property type="match status" value="2"/>
</dbReference>
<evidence type="ECO:0000259" key="6">
    <source>
        <dbReference type="PROSITE" id="PS51821"/>
    </source>
</evidence>
<feature type="compositionally biased region" description="Low complexity" evidence="5">
    <location>
        <begin position="57"/>
        <end position="69"/>
    </location>
</feature>
<dbReference type="PROSITE" id="PS51821">
    <property type="entry name" value="VELVET"/>
    <property type="match status" value="1"/>
</dbReference>
<evidence type="ECO:0000313" key="7">
    <source>
        <dbReference type="EMBL" id="TFK25595.1"/>
    </source>
</evidence>
<dbReference type="STRING" id="230819.A0A5C3KZ66"/>
<gene>
    <name evidence="7" type="ORF">FA15DRAFT_617357</name>
</gene>
<feature type="domain" description="Velvet" evidence="6">
    <location>
        <begin position="124"/>
        <end position="312"/>
    </location>
</feature>
<evidence type="ECO:0000313" key="8">
    <source>
        <dbReference type="Proteomes" id="UP000307440"/>
    </source>
</evidence>
<name>A0A5C3KZ66_COPMA</name>
<keyword evidence="3" id="KW-0804">Transcription</keyword>
<evidence type="ECO:0000256" key="5">
    <source>
        <dbReference type="SAM" id="MobiDB-lite"/>
    </source>
</evidence>
<dbReference type="Gene3D" id="2.60.40.3960">
    <property type="entry name" value="Velvet domain"/>
    <property type="match status" value="1"/>
</dbReference>
<dbReference type="PANTHER" id="PTHR33572">
    <property type="entry name" value="SPORE DEVELOPMENT REGULATOR VOSA"/>
    <property type="match status" value="1"/>
</dbReference>
<dbReference type="InterPro" id="IPR038491">
    <property type="entry name" value="Velvet_dom_sf"/>
</dbReference>
<reference evidence="7 8" key="1">
    <citation type="journal article" date="2019" name="Nat. Ecol. Evol.">
        <title>Megaphylogeny resolves global patterns of mushroom evolution.</title>
        <authorList>
            <person name="Varga T."/>
            <person name="Krizsan K."/>
            <person name="Foldi C."/>
            <person name="Dima B."/>
            <person name="Sanchez-Garcia M."/>
            <person name="Sanchez-Ramirez S."/>
            <person name="Szollosi G.J."/>
            <person name="Szarkandi J.G."/>
            <person name="Papp V."/>
            <person name="Albert L."/>
            <person name="Andreopoulos W."/>
            <person name="Angelini C."/>
            <person name="Antonin V."/>
            <person name="Barry K.W."/>
            <person name="Bougher N.L."/>
            <person name="Buchanan P."/>
            <person name="Buyck B."/>
            <person name="Bense V."/>
            <person name="Catcheside P."/>
            <person name="Chovatia M."/>
            <person name="Cooper J."/>
            <person name="Damon W."/>
            <person name="Desjardin D."/>
            <person name="Finy P."/>
            <person name="Geml J."/>
            <person name="Haridas S."/>
            <person name="Hughes K."/>
            <person name="Justo A."/>
            <person name="Karasinski D."/>
            <person name="Kautmanova I."/>
            <person name="Kiss B."/>
            <person name="Kocsube S."/>
            <person name="Kotiranta H."/>
            <person name="LaButti K.M."/>
            <person name="Lechner B.E."/>
            <person name="Liimatainen K."/>
            <person name="Lipzen A."/>
            <person name="Lukacs Z."/>
            <person name="Mihaltcheva S."/>
            <person name="Morgado L.N."/>
            <person name="Niskanen T."/>
            <person name="Noordeloos M.E."/>
            <person name="Ohm R.A."/>
            <person name="Ortiz-Santana B."/>
            <person name="Ovrebo C."/>
            <person name="Racz N."/>
            <person name="Riley R."/>
            <person name="Savchenko A."/>
            <person name="Shiryaev A."/>
            <person name="Soop K."/>
            <person name="Spirin V."/>
            <person name="Szebenyi C."/>
            <person name="Tomsovsky M."/>
            <person name="Tulloss R.E."/>
            <person name="Uehling J."/>
            <person name="Grigoriev I.V."/>
            <person name="Vagvolgyi C."/>
            <person name="Papp T."/>
            <person name="Martin F.M."/>
            <person name="Miettinen O."/>
            <person name="Hibbett D.S."/>
            <person name="Nagy L.G."/>
        </authorList>
    </citation>
    <scope>NUCLEOTIDE SEQUENCE [LARGE SCALE GENOMIC DNA]</scope>
    <source>
        <strain evidence="7 8">CBS 121175</strain>
    </source>
</reference>
<dbReference type="Proteomes" id="UP000307440">
    <property type="component" value="Unassembled WGS sequence"/>
</dbReference>
<dbReference type="EMBL" id="ML210184">
    <property type="protein sequence ID" value="TFK25595.1"/>
    <property type="molecule type" value="Genomic_DNA"/>
</dbReference>
<organism evidence="7 8">
    <name type="scientific">Coprinopsis marcescibilis</name>
    <name type="common">Agaric fungus</name>
    <name type="synonym">Psathyrella marcescibilis</name>
    <dbReference type="NCBI Taxonomy" id="230819"/>
    <lineage>
        <taxon>Eukaryota</taxon>
        <taxon>Fungi</taxon>
        <taxon>Dikarya</taxon>
        <taxon>Basidiomycota</taxon>
        <taxon>Agaricomycotina</taxon>
        <taxon>Agaricomycetes</taxon>
        <taxon>Agaricomycetidae</taxon>
        <taxon>Agaricales</taxon>
        <taxon>Agaricineae</taxon>
        <taxon>Psathyrellaceae</taxon>
        <taxon>Coprinopsis</taxon>
    </lineage>
</organism>
<evidence type="ECO:0000256" key="1">
    <source>
        <dbReference type="ARBA" id="ARBA00004123"/>
    </source>
</evidence>
<evidence type="ECO:0000256" key="4">
    <source>
        <dbReference type="ARBA" id="ARBA00023242"/>
    </source>
</evidence>
<dbReference type="AlphaFoldDB" id="A0A5C3KZ66"/>
<proteinExistence type="predicted"/>
<keyword evidence="8" id="KW-1185">Reference proteome</keyword>
<dbReference type="PANTHER" id="PTHR33572:SF15">
    <property type="entry name" value="VELVET DOMAIN-CONTAINING PROTEIN"/>
    <property type="match status" value="1"/>
</dbReference>
<dbReference type="InterPro" id="IPR021740">
    <property type="entry name" value="Velvet"/>
</dbReference>
<dbReference type="InterPro" id="IPR037525">
    <property type="entry name" value="Velvet_dom"/>
</dbReference>
<protein>
    <recommendedName>
        <fullName evidence="6">Velvet domain-containing protein</fullName>
    </recommendedName>
</protein>
<dbReference type="OrthoDB" id="3056235at2759"/>
<sequence>MIQQRRDVHSQNTLSNGKSRSSNTKDRFCHSRSETPLRCIYQNDERSNRRCYPSPPSSSASSGQSSPQSTFNPGPFSSRASTASSSSISQSSTSSVDSPSSSSYQNSVNRQTLPGIQVSSLLADPHLRSYRLEVVQQPQCAAEFGLANLSRLPITPPVVVKLVIKDPSGNTVVPEGEIPFLVAHLSLHSEDGTQSLDMGSQIGAKNQAPILYGNLVSSVECLEDLQGNTGLFLLFPDVSVRWKGRYQLGITLSKLSSATEPSGCVNVAENATHLCHTRTMPFEVLHRSDYSAAPQTRLTQSFIRQGARMSFFS</sequence>
<keyword evidence="2" id="KW-0805">Transcription regulation</keyword>
<comment type="subcellular location">
    <subcellularLocation>
        <location evidence="1">Nucleus</location>
    </subcellularLocation>
</comment>
<feature type="compositionally biased region" description="Basic and acidic residues" evidence="5">
    <location>
        <begin position="23"/>
        <end position="35"/>
    </location>
</feature>
<feature type="compositionally biased region" description="Low complexity" evidence="5">
    <location>
        <begin position="77"/>
        <end position="109"/>
    </location>
</feature>